<dbReference type="GeneID" id="14871712"/>
<evidence type="ECO:0000313" key="1">
    <source>
        <dbReference type="EMBL" id="EGG19746.1"/>
    </source>
</evidence>
<gene>
    <name evidence="1" type="ORF">DFA_00324</name>
</gene>
<dbReference type="AlphaFoldDB" id="F4PY86"/>
<dbReference type="RefSeq" id="XP_004358040.1">
    <property type="nucleotide sequence ID" value="XM_004357983.1"/>
</dbReference>
<accession>F4PY86</accession>
<dbReference type="EMBL" id="GL883014">
    <property type="protein sequence ID" value="EGG19746.1"/>
    <property type="molecule type" value="Genomic_DNA"/>
</dbReference>
<reference evidence="2" key="1">
    <citation type="journal article" date="2011" name="Genome Res.">
        <title>Phylogeny-wide analysis of social amoeba genomes highlights ancient origins for complex intercellular communication.</title>
        <authorList>
            <person name="Heidel A.J."/>
            <person name="Lawal H.M."/>
            <person name="Felder M."/>
            <person name="Schilde C."/>
            <person name="Helps N.R."/>
            <person name="Tunggal B."/>
            <person name="Rivero F."/>
            <person name="John U."/>
            <person name="Schleicher M."/>
            <person name="Eichinger L."/>
            <person name="Platzer M."/>
            <person name="Noegel A.A."/>
            <person name="Schaap P."/>
            <person name="Gloeckner G."/>
        </authorList>
    </citation>
    <scope>NUCLEOTIDE SEQUENCE [LARGE SCALE GENOMIC DNA]</scope>
    <source>
        <strain evidence="2">SH3</strain>
    </source>
</reference>
<keyword evidence="2" id="KW-1185">Reference proteome</keyword>
<sequence length="492" mass="58435">MESIESKQVQLLDAEPRIIFDNIMASFLTDESNIQYQLRAIDIIKLKSQLFCNETVIQHLLDLLEWSVQSEGIIPSWKNFIDYIDPTKYKYVSSRIFPMMLKQLYQMETGSREKMDVLRVFQDIGATVGMNSREDWKDWSYISIYLPSIMKQLLLCFNQLKPSQRGHFLNLSYFRHLVDHVCKLDTVDMMCGMIQATVAKEGVSSPNSQLLFDRFIKIVMDPPSTSSMKNQSWYSRMNAMAEMIGVIQGGIWTNHQIQVFTKRDNEYFQKLKKISSKQYKKSYKRSENLKRALFDWMQNHFVLCLLFISPNPKTIINNQEMQTLLLEMARTSLDEFITMAPIFENAYCYFIPTIVLRWQLLLLLYIEQQDKVKVVLDYYQKIVPLLLVNNIPDESQYIGDDYQYMTGSFWLIIKILVKNMDQQQCQIHLNKIHQMMIDFNDERQSQLPNHFCLLLETLWRVQEYDDYDDDDERLCHQFITKVDDRYLLKQIN</sequence>
<name>F4PY86_CACFS</name>
<dbReference type="Proteomes" id="UP000007797">
    <property type="component" value="Unassembled WGS sequence"/>
</dbReference>
<organism evidence="1 2">
    <name type="scientific">Cavenderia fasciculata</name>
    <name type="common">Slime mold</name>
    <name type="synonym">Dictyostelium fasciculatum</name>
    <dbReference type="NCBI Taxonomy" id="261658"/>
    <lineage>
        <taxon>Eukaryota</taxon>
        <taxon>Amoebozoa</taxon>
        <taxon>Evosea</taxon>
        <taxon>Eumycetozoa</taxon>
        <taxon>Dictyostelia</taxon>
        <taxon>Acytosteliales</taxon>
        <taxon>Cavenderiaceae</taxon>
        <taxon>Cavenderia</taxon>
    </lineage>
</organism>
<protein>
    <submittedName>
        <fullName evidence="1">Uncharacterized protein</fullName>
    </submittedName>
</protein>
<dbReference type="KEGG" id="dfa:DFA_00324"/>
<evidence type="ECO:0000313" key="2">
    <source>
        <dbReference type="Proteomes" id="UP000007797"/>
    </source>
</evidence>
<proteinExistence type="predicted"/>